<gene>
    <name evidence="2" type="ORF">GSLYS_00015959001</name>
</gene>
<protein>
    <submittedName>
        <fullName evidence="2">Uncharacterized protein</fullName>
    </submittedName>
</protein>
<organism evidence="2 3">
    <name type="scientific">Lymnaea stagnalis</name>
    <name type="common">Great pond snail</name>
    <name type="synonym">Helix stagnalis</name>
    <dbReference type="NCBI Taxonomy" id="6523"/>
    <lineage>
        <taxon>Eukaryota</taxon>
        <taxon>Metazoa</taxon>
        <taxon>Spiralia</taxon>
        <taxon>Lophotrochozoa</taxon>
        <taxon>Mollusca</taxon>
        <taxon>Gastropoda</taxon>
        <taxon>Heterobranchia</taxon>
        <taxon>Euthyneura</taxon>
        <taxon>Panpulmonata</taxon>
        <taxon>Hygrophila</taxon>
        <taxon>Lymnaeoidea</taxon>
        <taxon>Lymnaeidae</taxon>
        <taxon>Lymnaea</taxon>
    </lineage>
</organism>
<evidence type="ECO:0000313" key="2">
    <source>
        <dbReference type="EMBL" id="CAL1542365.1"/>
    </source>
</evidence>
<feature type="non-terminal residue" evidence="2">
    <location>
        <position position="103"/>
    </location>
</feature>
<accession>A0AAV2I6N2</accession>
<feature type="region of interest" description="Disordered" evidence="1">
    <location>
        <begin position="1"/>
        <end position="27"/>
    </location>
</feature>
<keyword evidence="3" id="KW-1185">Reference proteome</keyword>
<dbReference type="AlphaFoldDB" id="A0AAV2I6N2"/>
<feature type="non-terminal residue" evidence="2">
    <location>
        <position position="1"/>
    </location>
</feature>
<comment type="caution">
    <text evidence="2">The sequence shown here is derived from an EMBL/GenBank/DDBJ whole genome shotgun (WGS) entry which is preliminary data.</text>
</comment>
<feature type="compositionally biased region" description="Acidic residues" evidence="1">
    <location>
        <begin position="1"/>
        <end position="18"/>
    </location>
</feature>
<dbReference type="EMBL" id="CAXITT010000482">
    <property type="protein sequence ID" value="CAL1542365.1"/>
    <property type="molecule type" value="Genomic_DNA"/>
</dbReference>
<evidence type="ECO:0000256" key="1">
    <source>
        <dbReference type="SAM" id="MobiDB-lite"/>
    </source>
</evidence>
<reference evidence="2 3" key="1">
    <citation type="submission" date="2024-04" db="EMBL/GenBank/DDBJ databases">
        <authorList>
            <consortium name="Genoscope - CEA"/>
            <person name="William W."/>
        </authorList>
    </citation>
    <scope>NUCLEOTIDE SEQUENCE [LARGE SCALE GENOMIC DNA]</scope>
</reference>
<sequence length="103" mass="11715">RRDIGPDEIEFPDPDDAPEEHFLSQDGKNTWGTFWTIKERERWSLLPSGIVNKISRVIFETNKLTTYVIVQLTIGNQKAEYEDANLSSSESEEDEIGLAEDAA</sequence>
<feature type="region of interest" description="Disordered" evidence="1">
    <location>
        <begin position="82"/>
        <end position="103"/>
    </location>
</feature>
<evidence type="ECO:0000313" key="3">
    <source>
        <dbReference type="Proteomes" id="UP001497497"/>
    </source>
</evidence>
<feature type="compositionally biased region" description="Acidic residues" evidence="1">
    <location>
        <begin position="90"/>
        <end position="103"/>
    </location>
</feature>
<proteinExistence type="predicted"/>
<name>A0AAV2I6N2_LYMST</name>
<dbReference type="Proteomes" id="UP001497497">
    <property type="component" value="Unassembled WGS sequence"/>
</dbReference>